<dbReference type="RefSeq" id="WP_075639941.1">
    <property type="nucleotide sequence ID" value="NZ_MKIM01000027.1"/>
</dbReference>
<reference evidence="1 2" key="1">
    <citation type="submission" date="2016-09" db="EMBL/GenBank/DDBJ databases">
        <title>Rhizobium oryziradicis sp. nov., isolated from the root of rice.</title>
        <authorList>
            <person name="Zhao J."/>
            <person name="Zhang X."/>
        </authorList>
    </citation>
    <scope>NUCLEOTIDE SEQUENCE [LARGE SCALE GENOMIC DNA]</scope>
    <source>
        <strain evidence="1 2">N19</strain>
    </source>
</reference>
<dbReference type="AlphaFoldDB" id="A0A1Q8ZR53"/>
<gene>
    <name evidence="1" type="ORF">BJF95_07825</name>
</gene>
<dbReference type="EMBL" id="MKIM01000027">
    <property type="protein sequence ID" value="OLP44430.1"/>
    <property type="molecule type" value="Genomic_DNA"/>
</dbReference>
<accession>A0A1Q8ZR53</accession>
<protein>
    <submittedName>
        <fullName evidence="1">Uncharacterized protein</fullName>
    </submittedName>
</protein>
<evidence type="ECO:0000313" key="1">
    <source>
        <dbReference type="EMBL" id="OLP44430.1"/>
    </source>
</evidence>
<dbReference type="STRING" id="1867956.BJF95_07825"/>
<proteinExistence type="predicted"/>
<sequence length="162" mass="17804">MSSDSILRNAILGGAFTYSARPDPVPGDLRMSWGIAVLVLALFFSHGKKSNFQKLQFMAHAVRLREGREEVRGLLSGEYNAADVSVRVEPSLNRAVAFAHALQLVTIKKGTSVSLTDSGKKMAEAILKEGDTLKDEVSFLGDVAPKMTDILMKRVWRLEDII</sequence>
<comment type="caution">
    <text evidence="1">The sequence shown here is derived from an EMBL/GenBank/DDBJ whole genome shotgun (WGS) entry which is preliminary data.</text>
</comment>
<organism evidence="1 2">
    <name type="scientific">Rhizobium oryziradicis</name>
    <dbReference type="NCBI Taxonomy" id="1867956"/>
    <lineage>
        <taxon>Bacteria</taxon>
        <taxon>Pseudomonadati</taxon>
        <taxon>Pseudomonadota</taxon>
        <taxon>Alphaproteobacteria</taxon>
        <taxon>Hyphomicrobiales</taxon>
        <taxon>Rhizobiaceae</taxon>
        <taxon>Rhizobium/Agrobacterium group</taxon>
        <taxon>Rhizobium</taxon>
    </lineage>
</organism>
<dbReference type="Proteomes" id="UP000186894">
    <property type="component" value="Unassembled WGS sequence"/>
</dbReference>
<evidence type="ECO:0000313" key="2">
    <source>
        <dbReference type="Proteomes" id="UP000186894"/>
    </source>
</evidence>
<name>A0A1Q8ZR53_9HYPH</name>
<keyword evidence="2" id="KW-1185">Reference proteome</keyword>